<keyword evidence="3" id="KW-1185">Reference proteome</keyword>
<feature type="non-terminal residue" evidence="2">
    <location>
        <position position="392"/>
    </location>
</feature>
<dbReference type="VEuPathDB" id="FungiDB:BO97DRAFT_306181"/>
<feature type="compositionally biased region" description="Polar residues" evidence="1">
    <location>
        <begin position="65"/>
        <end position="74"/>
    </location>
</feature>
<sequence length="392" mass="44231">MKGTPRLNYAPWLKSLHPPLPRTPRQSKQLLNALTSSFRRQLDREYPSTRASTLDKLDVSEEQSPRNPESSSYATDKHLQTILENPLFRVKPPKEARAIRSERDSRVAKEPMVVFEELAAAGNVTEADLRNCLTSQLLILSGNFSGTEFVRAMKDSRTASRIASWWSASDSQSRRLLFHSEITPLITKFLVAENMQNMALDWLRSLAQQDIGGTNGQLTQRPARLWFSGLLNDLVLAEARYGRGIESAMRLYVSARSMSTPSGDLVIENGVWAPALLSAGGHLGQLITQNEPEHSNGVSQDLYDKYIQVIDTVAANSLLHACVCLHHPTQPDPMPYVKYARALQKGQVESWSRLRREHFMRAGFTAIRILFDKNLVRDATWLARYMQKTLSE</sequence>
<evidence type="ECO:0000313" key="3">
    <source>
        <dbReference type="Proteomes" id="UP000248961"/>
    </source>
</evidence>
<gene>
    <name evidence="2" type="ORF">BO97DRAFT_306181</name>
</gene>
<evidence type="ECO:0000256" key="1">
    <source>
        <dbReference type="SAM" id="MobiDB-lite"/>
    </source>
</evidence>
<dbReference type="EMBL" id="KZ824271">
    <property type="protein sequence ID" value="RAL15401.1"/>
    <property type="molecule type" value="Genomic_DNA"/>
</dbReference>
<accession>A0A395I5C1</accession>
<dbReference type="GeneID" id="37195454"/>
<name>A0A395I5C1_ASPHC</name>
<organism evidence="2 3">
    <name type="scientific">Aspergillus homomorphus (strain CBS 101889)</name>
    <dbReference type="NCBI Taxonomy" id="1450537"/>
    <lineage>
        <taxon>Eukaryota</taxon>
        <taxon>Fungi</taxon>
        <taxon>Dikarya</taxon>
        <taxon>Ascomycota</taxon>
        <taxon>Pezizomycotina</taxon>
        <taxon>Eurotiomycetes</taxon>
        <taxon>Eurotiomycetidae</taxon>
        <taxon>Eurotiales</taxon>
        <taxon>Aspergillaceae</taxon>
        <taxon>Aspergillus</taxon>
        <taxon>Aspergillus subgen. Circumdati</taxon>
    </lineage>
</organism>
<dbReference type="OrthoDB" id="5424391at2759"/>
<protein>
    <submittedName>
        <fullName evidence="2">Uncharacterized protein</fullName>
    </submittedName>
</protein>
<feature type="compositionally biased region" description="Basic and acidic residues" evidence="1">
    <location>
        <begin position="45"/>
        <end position="59"/>
    </location>
</feature>
<dbReference type="RefSeq" id="XP_025554555.1">
    <property type="nucleotide sequence ID" value="XM_025691165.1"/>
</dbReference>
<evidence type="ECO:0000313" key="2">
    <source>
        <dbReference type="EMBL" id="RAL15401.1"/>
    </source>
</evidence>
<reference evidence="2 3" key="1">
    <citation type="submission" date="2018-02" db="EMBL/GenBank/DDBJ databases">
        <title>The genomes of Aspergillus section Nigri reveals drivers in fungal speciation.</title>
        <authorList>
            <consortium name="DOE Joint Genome Institute"/>
            <person name="Vesth T.C."/>
            <person name="Nybo J."/>
            <person name="Theobald S."/>
            <person name="Brandl J."/>
            <person name="Frisvad J.C."/>
            <person name="Nielsen K.F."/>
            <person name="Lyhne E.K."/>
            <person name="Kogle M.E."/>
            <person name="Kuo A."/>
            <person name="Riley R."/>
            <person name="Clum A."/>
            <person name="Nolan M."/>
            <person name="Lipzen A."/>
            <person name="Salamov A."/>
            <person name="Henrissat B."/>
            <person name="Wiebenga A."/>
            <person name="De vries R.P."/>
            <person name="Grigoriev I.V."/>
            <person name="Mortensen U.H."/>
            <person name="Andersen M.R."/>
            <person name="Baker S.E."/>
        </authorList>
    </citation>
    <scope>NUCLEOTIDE SEQUENCE [LARGE SCALE GENOMIC DNA]</scope>
    <source>
        <strain evidence="2 3">CBS 101889</strain>
    </source>
</reference>
<dbReference type="Proteomes" id="UP000248961">
    <property type="component" value="Unassembled WGS sequence"/>
</dbReference>
<dbReference type="AlphaFoldDB" id="A0A395I5C1"/>
<proteinExistence type="predicted"/>
<feature type="region of interest" description="Disordered" evidence="1">
    <location>
        <begin position="45"/>
        <end position="76"/>
    </location>
</feature>